<gene>
    <name evidence="5" type="ORF">NE630_01770</name>
</gene>
<dbReference type="Proteomes" id="UP001205919">
    <property type="component" value="Unassembled WGS sequence"/>
</dbReference>
<dbReference type="SUPFAM" id="SSF46689">
    <property type="entry name" value="Homeodomain-like"/>
    <property type="match status" value="1"/>
</dbReference>
<dbReference type="GO" id="GO:0097367">
    <property type="term" value="F:carbohydrate derivative binding"/>
    <property type="evidence" value="ECO:0007669"/>
    <property type="project" value="InterPro"/>
</dbReference>
<keyword evidence="6" id="KW-1185">Reference proteome</keyword>
<dbReference type="GO" id="GO:0003700">
    <property type="term" value="F:DNA-binding transcription factor activity"/>
    <property type="evidence" value="ECO:0007669"/>
    <property type="project" value="InterPro"/>
</dbReference>
<dbReference type="InterPro" id="IPR036388">
    <property type="entry name" value="WH-like_DNA-bd_sf"/>
</dbReference>
<protein>
    <submittedName>
        <fullName evidence="5">MurR/RpiR family transcriptional regulator</fullName>
    </submittedName>
</protein>
<dbReference type="Pfam" id="PF01380">
    <property type="entry name" value="SIS"/>
    <property type="match status" value="1"/>
</dbReference>
<organism evidence="5 6">
    <name type="scientific">Cloacibacillus evryensis</name>
    <dbReference type="NCBI Taxonomy" id="508460"/>
    <lineage>
        <taxon>Bacteria</taxon>
        <taxon>Thermotogati</taxon>
        <taxon>Synergistota</taxon>
        <taxon>Synergistia</taxon>
        <taxon>Synergistales</taxon>
        <taxon>Synergistaceae</taxon>
        <taxon>Cloacibacillus</taxon>
    </lineage>
</organism>
<comment type="caution">
    <text evidence="5">The sequence shown here is derived from an EMBL/GenBank/DDBJ whole genome shotgun (WGS) entry which is preliminary data.</text>
</comment>
<dbReference type="InterPro" id="IPR047640">
    <property type="entry name" value="RpiR-like"/>
</dbReference>
<evidence type="ECO:0000256" key="3">
    <source>
        <dbReference type="ARBA" id="ARBA00023163"/>
    </source>
</evidence>
<keyword evidence="1" id="KW-0805">Transcription regulation</keyword>
<feature type="domain" description="HTH rpiR-type" evidence="4">
    <location>
        <begin position="1"/>
        <end position="77"/>
    </location>
</feature>
<keyword evidence="3" id="KW-0804">Transcription</keyword>
<keyword evidence="2" id="KW-0238">DNA-binding</keyword>
<dbReference type="RefSeq" id="WP_008708807.1">
    <property type="nucleotide sequence ID" value="NZ_CABKQM010000002.1"/>
</dbReference>
<evidence type="ECO:0000313" key="5">
    <source>
        <dbReference type="EMBL" id="MCQ4813149.1"/>
    </source>
</evidence>
<dbReference type="AlphaFoldDB" id="A0AAW5K552"/>
<accession>A0AAW5K552</accession>
<dbReference type="PANTHER" id="PTHR30514:SF18">
    <property type="entry name" value="RPIR-FAMILY TRANSCRIPTIONAL REGULATOR"/>
    <property type="match status" value="1"/>
</dbReference>
<dbReference type="InterPro" id="IPR035472">
    <property type="entry name" value="RpiR-like_SIS"/>
</dbReference>
<dbReference type="GO" id="GO:0003677">
    <property type="term" value="F:DNA binding"/>
    <property type="evidence" value="ECO:0007669"/>
    <property type="project" value="UniProtKB-KW"/>
</dbReference>
<dbReference type="Gene3D" id="3.40.50.10490">
    <property type="entry name" value="Glucose-6-phosphate isomerase like protein, domain 1"/>
    <property type="match status" value="1"/>
</dbReference>
<evidence type="ECO:0000313" key="6">
    <source>
        <dbReference type="Proteomes" id="UP001205919"/>
    </source>
</evidence>
<dbReference type="InterPro" id="IPR009057">
    <property type="entry name" value="Homeodomain-like_sf"/>
</dbReference>
<evidence type="ECO:0000256" key="2">
    <source>
        <dbReference type="ARBA" id="ARBA00023125"/>
    </source>
</evidence>
<dbReference type="InterPro" id="IPR001347">
    <property type="entry name" value="SIS_dom"/>
</dbReference>
<dbReference type="InterPro" id="IPR046348">
    <property type="entry name" value="SIS_dom_sf"/>
</dbReference>
<dbReference type="EMBL" id="JANFYT010000003">
    <property type="protein sequence ID" value="MCQ4813149.1"/>
    <property type="molecule type" value="Genomic_DNA"/>
</dbReference>
<dbReference type="GO" id="GO:1901135">
    <property type="term" value="P:carbohydrate derivative metabolic process"/>
    <property type="evidence" value="ECO:0007669"/>
    <property type="project" value="InterPro"/>
</dbReference>
<evidence type="ECO:0000259" key="4">
    <source>
        <dbReference type="PROSITE" id="PS51071"/>
    </source>
</evidence>
<dbReference type="InterPro" id="IPR000281">
    <property type="entry name" value="HTH_RpiR"/>
</dbReference>
<dbReference type="PANTHER" id="PTHR30514">
    <property type="entry name" value="GLUCOKINASE"/>
    <property type="match status" value="1"/>
</dbReference>
<evidence type="ECO:0000256" key="1">
    <source>
        <dbReference type="ARBA" id="ARBA00023015"/>
    </source>
</evidence>
<dbReference type="CDD" id="cd05013">
    <property type="entry name" value="SIS_RpiR"/>
    <property type="match status" value="1"/>
</dbReference>
<sequence length="283" mass="31311">MNGAIEERVAAAKLTENDKRVLDFIMANRRTACFLTSNEIAAQLGASPSSVVRLSKKLEYENFSAFKRALQEEVAGAPRFEALPVPHERIKEYENLPDEEILAAYMDNVQKNLRGDTNAENNRKIIDAADIILRARRVFIVGFRTCAGFASTAGVMLTCVRPDVFVVGGGAPLIDSLIDITKEDAMIAISFARYSSETAFAARMARDAGCPVIAMTDSYAAPVAKGAAKVIISNSRNMGFFDSYVSFFSNMEKILVLVSKRNRKGNEERLMKMESYLRMTGQY</sequence>
<dbReference type="PROSITE" id="PS51071">
    <property type="entry name" value="HTH_RPIR"/>
    <property type="match status" value="1"/>
</dbReference>
<dbReference type="Pfam" id="PF01418">
    <property type="entry name" value="HTH_6"/>
    <property type="match status" value="1"/>
</dbReference>
<proteinExistence type="predicted"/>
<dbReference type="SUPFAM" id="SSF53697">
    <property type="entry name" value="SIS domain"/>
    <property type="match status" value="1"/>
</dbReference>
<reference evidence="5 6" key="1">
    <citation type="submission" date="2022-06" db="EMBL/GenBank/DDBJ databases">
        <title>Isolation of gut microbiota from human fecal samples.</title>
        <authorList>
            <person name="Pamer E.G."/>
            <person name="Barat B."/>
            <person name="Waligurski E."/>
            <person name="Medina S."/>
            <person name="Paddock L."/>
            <person name="Mostad J."/>
        </authorList>
    </citation>
    <scope>NUCLEOTIDE SEQUENCE [LARGE SCALE GENOMIC DNA]</scope>
    <source>
        <strain evidence="5 6">DFI.9.90</strain>
    </source>
</reference>
<name>A0AAW5K552_9BACT</name>
<dbReference type="GeneID" id="95757598"/>
<dbReference type="Gene3D" id="1.10.10.10">
    <property type="entry name" value="Winged helix-like DNA-binding domain superfamily/Winged helix DNA-binding domain"/>
    <property type="match status" value="1"/>
</dbReference>